<dbReference type="Gene3D" id="2.60.120.180">
    <property type="match status" value="1"/>
</dbReference>
<name>A0ABN2UJQ0_9MICO</name>
<evidence type="ECO:0000313" key="2">
    <source>
        <dbReference type="EMBL" id="GAA2038444.1"/>
    </source>
</evidence>
<sequence length="194" mass="21460">MNNNMWNSAAGPQTISACSWQQWSITSNQPGTGSDDSVKTYADTQTHVSYPLSGLSTLPSTFDVTTPAGGGTVPASGKQWNAAYDLWLDNYGTEVMIWNNWTMNWQYWFKQYGGVQVTIDGVAYHAYRNSAGTGLWFIRDQVTNTGSVDIAHVLQWAVNKGWLRSSQVLGEVEYGFEVAYTGAPTVFTLNKFTL</sequence>
<comment type="caution">
    <text evidence="2">The sequence shown here is derived from an EMBL/GenBank/DDBJ whole genome shotgun (WGS) entry which is preliminary data.</text>
</comment>
<protein>
    <submittedName>
        <fullName evidence="2">Uncharacterized protein</fullName>
    </submittedName>
</protein>
<dbReference type="InterPro" id="IPR002594">
    <property type="entry name" value="GH12"/>
</dbReference>
<evidence type="ECO:0000256" key="1">
    <source>
        <dbReference type="ARBA" id="ARBA00005519"/>
    </source>
</evidence>
<gene>
    <name evidence="2" type="ORF">GCM10009740_33350</name>
</gene>
<dbReference type="PANTHER" id="PTHR34002:SF9">
    <property type="entry name" value="XYLOGLUCAN-SPECIFIC ENDO-BETA-1,4-GLUCANASE A"/>
    <property type="match status" value="1"/>
</dbReference>
<comment type="similarity">
    <text evidence="1">Belongs to the glycosyl hydrolase 12 (cellulase H) family.</text>
</comment>
<evidence type="ECO:0000313" key="3">
    <source>
        <dbReference type="Proteomes" id="UP001501285"/>
    </source>
</evidence>
<dbReference type="InterPro" id="IPR013319">
    <property type="entry name" value="GH11/12"/>
</dbReference>
<dbReference type="InterPro" id="IPR013320">
    <property type="entry name" value="ConA-like_dom_sf"/>
</dbReference>
<proteinExistence type="inferred from homology"/>
<dbReference type="EMBL" id="BAAANB010000021">
    <property type="protein sequence ID" value="GAA2038444.1"/>
    <property type="molecule type" value="Genomic_DNA"/>
</dbReference>
<dbReference type="Proteomes" id="UP001501285">
    <property type="component" value="Unassembled WGS sequence"/>
</dbReference>
<organism evidence="2 3">
    <name type="scientific">Terrabacter terrae</name>
    <dbReference type="NCBI Taxonomy" id="318434"/>
    <lineage>
        <taxon>Bacteria</taxon>
        <taxon>Bacillati</taxon>
        <taxon>Actinomycetota</taxon>
        <taxon>Actinomycetes</taxon>
        <taxon>Micrococcales</taxon>
        <taxon>Intrasporangiaceae</taxon>
        <taxon>Terrabacter</taxon>
    </lineage>
</organism>
<accession>A0ABN2UJQ0</accession>
<dbReference type="RefSeq" id="WP_343993381.1">
    <property type="nucleotide sequence ID" value="NZ_BAAANB010000021.1"/>
</dbReference>
<reference evidence="2 3" key="1">
    <citation type="journal article" date="2019" name="Int. J. Syst. Evol. Microbiol.">
        <title>The Global Catalogue of Microorganisms (GCM) 10K type strain sequencing project: providing services to taxonomists for standard genome sequencing and annotation.</title>
        <authorList>
            <consortium name="The Broad Institute Genomics Platform"/>
            <consortium name="The Broad Institute Genome Sequencing Center for Infectious Disease"/>
            <person name="Wu L."/>
            <person name="Ma J."/>
        </authorList>
    </citation>
    <scope>NUCLEOTIDE SEQUENCE [LARGE SCALE GENOMIC DNA]</scope>
    <source>
        <strain evidence="2 3">JCM 14283</strain>
    </source>
</reference>
<dbReference type="PANTHER" id="PTHR34002">
    <property type="entry name" value="BLR1656 PROTEIN"/>
    <property type="match status" value="1"/>
</dbReference>
<dbReference type="SUPFAM" id="SSF49899">
    <property type="entry name" value="Concanavalin A-like lectins/glucanases"/>
    <property type="match status" value="1"/>
</dbReference>
<keyword evidence="3" id="KW-1185">Reference proteome</keyword>